<gene>
    <name evidence="4" type="ORF">IWW36_003049</name>
</gene>
<dbReference type="GO" id="GO:0005737">
    <property type="term" value="C:cytoplasm"/>
    <property type="evidence" value="ECO:0007669"/>
    <property type="project" value="TreeGrafter"/>
</dbReference>
<name>A0A9W8LYX5_9FUNG</name>
<dbReference type="InterPro" id="IPR003593">
    <property type="entry name" value="AAA+_ATPase"/>
</dbReference>
<dbReference type="SUPFAM" id="SSF52540">
    <property type="entry name" value="P-loop containing nucleoside triphosphate hydrolases"/>
    <property type="match status" value="2"/>
</dbReference>
<dbReference type="InterPro" id="IPR041569">
    <property type="entry name" value="AAA_lid_3"/>
</dbReference>
<sequence length="448" mass="48734">MLPYKIVHCPDLFASDQGESERNLIQCFEPPADTPDSGKFIVVLEEIDVLLGSNRADTLEARMASLLLDCIDSTSAFVLGTTSLPATLSEEIQRPGRLDTLVELHLKDAAARAAVLKIMLRRFGNIADSQKDIAQVAKKAYGFSPADLQNLCVRAFMEHRDVTVDDLLKITETIVPSSLSSFQSKIPRVMFSDIFGMDEVIARVRTLVLEPLCEPERFYEMKVEPPRGALVYGPPGTGKSMLCCAIANELAVNTIWVDASQVRSMIVGETERALADLFAQARKSSPCILLFDHIDALAPQRGTSLSSENTSDRIVTSLLVEMDGFGSHGMTDHLAPSVFVLAVTSRPHIVDPALLRPGRLDIHVGLDLPTAAQRMSILEGLLGKMPAAASISGNGDSLRKLVERTHGCTGADLANVCREAALCALRRDINSEMLTMADFEQSMNALNI</sequence>
<dbReference type="GO" id="GO:0005524">
    <property type="term" value="F:ATP binding"/>
    <property type="evidence" value="ECO:0007669"/>
    <property type="project" value="UniProtKB-KW"/>
</dbReference>
<dbReference type="InterPro" id="IPR050168">
    <property type="entry name" value="AAA_ATPase_domain"/>
</dbReference>
<dbReference type="PANTHER" id="PTHR23077:SF27">
    <property type="entry name" value="ATPASE FAMILY GENE 2 PROTEIN HOMOLOG A"/>
    <property type="match status" value="1"/>
</dbReference>
<keyword evidence="2" id="KW-0067">ATP-binding</keyword>
<protein>
    <recommendedName>
        <fullName evidence="3">AAA+ ATPase domain-containing protein</fullName>
    </recommendedName>
</protein>
<dbReference type="InterPro" id="IPR003959">
    <property type="entry name" value="ATPase_AAA_core"/>
</dbReference>
<keyword evidence="1" id="KW-0547">Nucleotide-binding</keyword>
<dbReference type="Proteomes" id="UP001139887">
    <property type="component" value="Unassembled WGS sequence"/>
</dbReference>
<dbReference type="GO" id="GO:0016887">
    <property type="term" value="F:ATP hydrolysis activity"/>
    <property type="evidence" value="ECO:0007669"/>
    <property type="project" value="InterPro"/>
</dbReference>
<evidence type="ECO:0000256" key="1">
    <source>
        <dbReference type="ARBA" id="ARBA00022741"/>
    </source>
</evidence>
<evidence type="ECO:0000259" key="3">
    <source>
        <dbReference type="SMART" id="SM00382"/>
    </source>
</evidence>
<evidence type="ECO:0000313" key="4">
    <source>
        <dbReference type="EMBL" id="KAJ2848831.1"/>
    </source>
</evidence>
<reference evidence="4" key="1">
    <citation type="submission" date="2022-07" db="EMBL/GenBank/DDBJ databases">
        <title>Phylogenomic reconstructions and comparative analyses of Kickxellomycotina fungi.</title>
        <authorList>
            <person name="Reynolds N.K."/>
            <person name="Stajich J.E."/>
            <person name="Barry K."/>
            <person name="Grigoriev I.V."/>
            <person name="Crous P."/>
            <person name="Smith M.E."/>
        </authorList>
    </citation>
    <scope>NUCLEOTIDE SEQUENCE</scope>
    <source>
        <strain evidence="4">NRRL 1566</strain>
    </source>
</reference>
<dbReference type="FunFam" id="3.40.50.300:FF:001921">
    <property type="entry name" value="AAA ATPase domain-containing protein"/>
    <property type="match status" value="1"/>
</dbReference>
<dbReference type="EMBL" id="JANBUW010000129">
    <property type="protein sequence ID" value="KAJ2848831.1"/>
    <property type="molecule type" value="Genomic_DNA"/>
</dbReference>
<dbReference type="Pfam" id="PF17862">
    <property type="entry name" value="AAA_lid_3"/>
    <property type="match status" value="1"/>
</dbReference>
<dbReference type="InterPro" id="IPR027417">
    <property type="entry name" value="P-loop_NTPase"/>
</dbReference>
<dbReference type="PANTHER" id="PTHR23077">
    <property type="entry name" value="AAA-FAMILY ATPASE"/>
    <property type="match status" value="1"/>
</dbReference>
<evidence type="ECO:0000313" key="5">
    <source>
        <dbReference type="Proteomes" id="UP001139887"/>
    </source>
</evidence>
<feature type="domain" description="AAA+ ATPase" evidence="3">
    <location>
        <begin position="225"/>
        <end position="370"/>
    </location>
</feature>
<proteinExistence type="predicted"/>
<dbReference type="SMART" id="SM00382">
    <property type="entry name" value="AAA"/>
    <property type="match status" value="1"/>
</dbReference>
<dbReference type="Gene3D" id="3.40.50.300">
    <property type="entry name" value="P-loop containing nucleotide triphosphate hydrolases"/>
    <property type="match status" value="2"/>
</dbReference>
<dbReference type="AlphaFoldDB" id="A0A9W8LYX5"/>
<comment type="caution">
    <text evidence="4">The sequence shown here is derived from an EMBL/GenBank/DDBJ whole genome shotgun (WGS) entry which is preliminary data.</text>
</comment>
<keyword evidence="5" id="KW-1185">Reference proteome</keyword>
<dbReference type="Gene3D" id="1.10.8.60">
    <property type="match status" value="2"/>
</dbReference>
<dbReference type="Pfam" id="PF00004">
    <property type="entry name" value="AAA"/>
    <property type="match status" value="2"/>
</dbReference>
<accession>A0A9W8LYX5</accession>
<organism evidence="4 5">
    <name type="scientific">Coemansia brasiliensis</name>
    <dbReference type="NCBI Taxonomy" id="2650707"/>
    <lineage>
        <taxon>Eukaryota</taxon>
        <taxon>Fungi</taxon>
        <taxon>Fungi incertae sedis</taxon>
        <taxon>Zoopagomycota</taxon>
        <taxon>Kickxellomycotina</taxon>
        <taxon>Kickxellomycetes</taxon>
        <taxon>Kickxellales</taxon>
        <taxon>Kickxellaceae</taxon>
        <taxon>Coemansia</taxon>
    </lineage>
</organism>
<dbReference type="OrthoDB" id="27435at2759"/>
<evidence type="ECO:0000256" key="2">
    <source>
        <dbReference type="ARBA" id="ARBA00022840"/>
    </source>
</evidence>